<name>A0A3D8Y9D8_9BACT</name>
<evidence type="ECO:0000259" key="7">
    <source>
        <dbReference type="Pfam" id="PF04542"/>
    </source>
</evidence>
<keyword evidence="3" id="KW-0731">Sigma factor</keyword>
<dbReference type="InterPro" id="IPR013324">
    <property type="entry name" value="RNA_pol_sigma_r3/r4-like"/>
</dbReference>
<dbReference type="PANTHER" id="PTHR43133:SF8">
    <property type="entry name" value="RNA POLYMERASE SIGMA FACTOR HI_1459-RELATED"/>
    <property type="match status" value="1"/>
</dbReference>
<evidence type="ECO:0000256" key="4">
    <source>
        <dbReference type="ARBA" id="ARBA00023125"/>
    </source>
</evidence>
<dbReference type="OrthoDB" id="1027298at2"/>
<feature type="domain" description="RNA polymerase sigma factor 70 region 4 type 2" evidence="8">
    <location>
        <begin position="134"/>
        <end position="185"/>
    </location>
</feature>
<dbReference type="CDD" id="cd06171">
    <property type="entry name" value="Sigma70_r4"/>
    <property type="match status" value="1"/>
</dbReference>
<keyword evidence="4" id="KW-0238">DNA-binding</keyword>
<dbReference type="EMBL" id="QNUL01000013">
    <property type="protein sequence ID" value="REA59938.1"/>
    <property type="molecule type" value="Genomic_DNA"/>
</dbReference>
<dbReference type="GO" id="GO:0003677">
    <property type="term" value="F:DNA binding"/>
    <property type="evidence" value="ECO:0007669"/>
    <property type="project" value="UniProtKB-KW"/>
</dbReference>
<protein>
    <submittedName>
        <fullName evidence="9">RNA polymerase subunit sigma-24</fullName>
    </submittedName>
</protein>
<dbReference type="GO" id="GO:0016987">
    <property type="term" value="F:sigma factor activity"/>
    <property type="evidence" value="ECO:0007669"/>
    <property type="project" value="UniProtKB-KW"/>
</dbReference>
<dbReference type="InterPro" id="IPR007627">
    <property type="entry name" value="RNA_pol_sigma70_r2"/>
</dbReference>
<dbReference type="SUPFAM" id="SSF88659">
    <property type="entry name" value="Sigma3 and sigma4 domains of RNA polymerase sigma factors"/>
    <property type="match status" value="1"/>
</dbReference>
<keyword evidence="5" id="KW-0804">Transcription</keyword>
<dbReference type="Gene3D" id="1.10.10.10">
    <property type="entry name" value="Winged helix-like DNA-binding domain superfamily/Winged helix DNA-binding domain"/>
    <property type="match status" value="1"/>
</dbReference>
<dbReference type="GO" id="GO:0006352">
    <property type="term" value="P:DNA-templated transcription initiation"/>
    <property type="evidence" value="ECO:0007669"/>
    <property type="project" value="InterPro"/>
</dbReference>
<keyword evidence="6" id="KW-0812">Transmembrane</keyword>
<organism evidence="9 10">
    <name type="scientific">Dyadobacter luteus</name>
    <dbReference type="NCBI Taxonomy" id="2259619"/>
    <lineage>
        <taxon>Bacteria</taxon>
        <taxon>Pseudomonadati</taxon>
        <taxon>Bacteroidota</taxon>
        <taxon>Cytophagia</taxon>
        <taxon>Cytophagales</taxon>
        <taxon>Spirosomataceae</taxon>
        <taxon>Dyadobacter</taxon>
    </lineage>
</organism>
<reference evidence="9 10" key="1">
    <citation type="submission" date="2018-07" db="EMBL/GenBank/DDBJ databases">
        <title>Dyadobacter roseus sp. nov., isolated from rose rhizosphere soil.</title>
        <authorList>
            <person name="Chen L."/>
        </authorList>
    </citation>
    <scope>NUCLEOTIDE SEQUENCE [LARGE SCALE GENOMIC DNA]</scope>
    <source>
        <strain evidence="9 10">RS19</strain>
    </source>
</reference>
<evidence type="ECO:0000256" key="5">
    <source>
        <dbReference type="ARBA" id="ARBA00023163"/>
    </source>
</evidence>
<sequence length="211" mass="24944">MAVRTSKNDYARHNFTDEELVKLFVETQENRYFEKLYERYSEKVYHKCLSFVKDSAKAEDLTHDIFLKLIFKLGTFKEDAKFSTWLYSITYNHCMDQLRSNKKRGEVLQEDPIEVPDDVDLNNLFDGEDIEIKNLKTALDQLTVEEKGVLFMKYMDDLSIRDIAGIFNVTESAIKMRLLRSREKLRKKYLETIIFLGILAAKMVELVWDIL</sequence>
<dbReference type="InterPro" id="IPR036388">
    <property type="entry name" value="WH-like_DNA-bd_sf"/>
</dbReference>
<dbReference type="SUPFAM" id="SSF88946">
    <property type="entry name" value="Sigma2 domain of RNA polymerase sigma factors"/>
    <property type="match status" value="1"/>
</dbReference>
<evidence type="ECO:0000313" key="10">
    <source>
        <dbReference type="Proteomes" id="UP000256373"/>
    </source>
</evidence>
<comment type="similarity">
    <text evidence="1">Belongs to the sigma-70 factor family. ECF subfamily.</text>
</comment>
<gene>
    <name evidence="9" type="ORF">DSL64_16675</name>
</gene>
<keyword evidence="2" id="KW-0805">Transcription regulation</keyword>
<keyword evidence="10" id="KW-1185">Reference proteome</keyword>
<dbReference type="InterPro" id="IPR014284">
    <property type="entry name" value="RNA_pol_sigma-70_dom"/>
</dbReference>
<dbReference type="AlphaFoldDB" id="A0A3D8Y9D8"/>
<evidence type="ECO:0000256" key="3">
    <source>
        <dbReference type="ARBA" id="ARBA00023082"/>
    </source>
</evidence>
<dbReference type="InterPro" id="IPR013249">
    <property type="entry name" value="RNA_pol_sigma70_r4_t2"/>
</dbReference>
<evidence type="ECO:0000256" key="1">
    <source>
        <dbReference type="ARBA" id="ARBA00010641"/>
    </source>
</evidence>
<dbReference type="InterPro" id="IPR013325">
    <property type="entry name" value="RNA_pol_sigma_r2"/>
</dbReference>
<dbReference type="NCBIfam" id="TIGR02937">
    <property type="entry name" value="sigma70-ECF"/>
    <property type="match status" value="1"/>
</dbReference>
<keyword evidence="6" id="KW-0472">Membrane</keyword>
<accession>A0A3D8Y9D8</accession>
<evidence type="ECO:0000256" key="2">
    <source>
        <dbReference type="ARBA" id="ARBA00023015"/>
    </source>
</evidence>
<proteinExistence type="inferred from homology"/>
<keyword evidence="6" id="KW-1133">Transmembrane helix</keyword>
<dbReference type="InterPro" id="IPR039425">
    <property type="entry name" value="RNA_pol_sigma-70-like"/>
</dbReference>
<evidence type="ECO:0000313" key="9">
    <source>
        <dbReference type="EMBL" id="REA59938.1"/>
    </source>
</evidence>
<dbReference type="Gene3D" id="1.10.1740.10">
    <property type="match status" value="1"/>
</dbReference>
<dbReference type="RefSeq" id="WP_115832042.1">
    <property type="nucleotide sequence ID" value="NZ_QNUL01000013.1"/>
</dbReference>
<comment type="caution">
    <text evidence="9">The sequence shown here is derived from an EMBL/GenBank/DDBJ whole genome shotgun (WGS) entry which is preliminary data.</text>
</comment>
<feature type="domain" description="RNA polymerase sigma-70 region 2" evidence="7">
    <location>
        <begin position="36"/>
        <end position="103"/>
    </location>
</feature>
<evidence type="ECO:0000259" key="8">
    <source>
        <dbReference type="Pfam" id="PF08281"/>
    </source>
</evidence>
<dbReference type="Pfam" id="PF04542">
    <property type="entry name" value="Sigma70_r2"/>
    <property type="match status" value="1"/>
</dbReference>
<dbReference type="Pfam" id="PF08281">
    <property type="entry name" value="Sigma70_r4_2"/>
    <property type="match status" value="1"/>
</dbReference>
<evidence type="ECO:0000256" key="6">
    <source>
        <dbReference type="SAM" id="Phobius"/>
    </source>
</evidence>
<dbReference type="PANTHER" id="PTHR43133">
    <property type="entry name" value="RNA POLYMERASE ECF-TYPE SIGMA FACTO"/>
    <property type="match status" value="1"/>
</dbReference>
<dbReference type="Proteomes" id="UP000256373">
    <property type="component" value="Unassembled WGS sequence"/>
</dbReference>
<feature type="transmembrane region" description="Helical" evidence="6">
    <location>
        <begin position="189"/>
        <end position="208"/>
    </location>
</feature>